<comment type="caution">
    <text evidence="1">The sequence shown here is derived from an EMBL/GenBank/DDBJ whole genome shotgun (WGS) entry which is preliminary data.</text>
</comment>
<dbReference type="EMBL" id="CASHSV030000311">
    <property type="protein sequence ID" value="CAJ2659133.1"/>
    <property type="molecule type" value="Genomic_DNA"/>
</dbReference>
<reference evidence="1" key="1">
    <citation type="submission" date="2023-10" db="EMBL/GenBank/DDBJ databases">
        <authorList>
            <person name="Rodriguez Cubillos JULIANA M."/>
            <person name="De Vega J."/>
        </authorList>
    </citation>
    <scope>NUCLEOTIDE SEQUENCE</scope>
</reference>
<protein>
    <submittedName>
        <fullName evidence="1">Uncharacterized protein</fullName>
    </submittedName>
</protein>
<evidence type="ECO:0000313" key="1">
    <source>
        <dbReference type="EMBL" id="CAJ2659133.1"/>
    </source>
</evidence>
<evidence type="ECO:0000313" key="2">
    <source>
        <dbReference type="Proteomes" id="UP001177021"/>
    </source>
</evidence>
<accession>A0ACB0KTE1</accession>
<proteinExistence type="predicted"/>
<keyword evidence="2" id="KW-1185">Reference proteome</keyword>
<sequence>MLFKFRQRIASWFSLGRYWLLQEPNRVMTACKQPVGAMVVTPKISIIPLHGDSVVFILSSTFTQQAMSEFAPCFTHLSLAKATMEQTKSEDISSFTRQVAPVTMKRTKSERSSLAISGRHSSSKSLAEQTKESKMQVGHEMAFPPLKKVSSLNELILAQ</sequence>
<name>A0ACB0KTE1_TRIPR</name>
<gene>
    <name evidence="1" type="ORF">MILVUS5_LOCUS25376</name>
</gene>
<organism evidence="1 2">
    <name type="scientific">Trifolium pratense</name>
    <name type="common">Red clover</name>
    <dbReference type="NCBI Taxonomy" id="57577"/>
    <lineage>
        <taxon>Eukaryota</taxon>
        <taxon>Viridiplantae</taxon>
        <taxon>Streptophyta</taxon>
        <taxon>Embryophyta</taxon>
        <taxon>Tracheophyta</taxon>
        <taxon>Spermatophyta</taxon>
        <taxon>Magnoliopsida</taxon>
        <taxon>eudicotyledons</taxon>
        <taxon>Gunneridae</taxon>
        <taxon>Pentapetalae</taxon>
        <taxon>rosids</taxon>
        <taxon>fabids</taxon>
        <taxon>Fabales</taxon>
        <taxon>Fabaceae</taxon>
        <taxon>Papilionoideae</taxon>
        <taxon>50 kb inversion clade</taxon>
        <taxon>NPAAA clade</taxon>
        <taxon>Hologalegina</taxon>
        <taxon>IRL clade</taxon>
        <taxon>Trifolieae</taxon>
        <taxon>Trifolium</taxon>
    </lineage>
</organism>
<dbReference type="Proteomes" id="UP001177021">
    <property type="component" value="Unassembled WGS sequence"/>
</dbReference>